<evidence type="ECO:0000256" key="5">
    <source>
        <dbReference type="ARBA" id="ARBA00048391"/>
    </source>
</evidence>
<proteinExistence type="predicted"/>
<dbReference type="PROSITE" id="PS00092">
    <property type="entry name" value="N6_MTASE"/>
    <property type="match status" value="1"/>
</dbReference>
<dbReference type="AlphaFoldDB" id="A0A0G3GWV1"/>
<organism evidence="8 9">
    <name type="scientific">Corynebacterium mustelae</name>
    <dbReference type="NCBI Taxonomy" id="571915"/>
    <lineage>
        <taxon>Bacteria</taxon>
        <taxon>Bacillati</taxon>
        <taxon>Actinomycetota</taxon>
        <taxon>Actinomycetes</taxon>
        <taxon>Mycobacteriales</taxon>
        <taxon>Corynebacteriaceae</taxon>
        <taxon>Corynebacterium</taxon>
    </lineage>
</organism>
<gene>
    <name evidence="8" type="primary">prmC</name>
    <name evidence="8" type="ORF">CMUST_06370</name>
</gene>
<dbReference type="GO" id="GO:0003676">
    <property type="term" value="F:nucleic acid binding"/>
    <property type="evidence" value="ECO:0007669"/>
    <property type="project" value="InterPro"/>
</dbReference>
<dbReference type="RefSeq" id="WP_047261786.1">
    <property type="nucleotide sequence ID" value="NZ_CP011542.1"/>
</dbReference>
<dbReference type="OrthoDB" id="9800643at2"/>
<evidence type="ECO:0000259" key="6">
    <source>
        <dbReference type="Pfam" id="PF05175"/>
    </source>
</evidence>
<dbReference type="GO" id="GO:0032259">
    <property type="term" value="P:methylation"/>
    <property type="evidence" value="ECO:0007669"/>
    <property type="project" value="UniProtKB-KW"/>
</dbReference>
<keyword evidence="4" id="KW-0949">S-adenosyl-L-methionine</keyword>
<dbReference type="STRING" id="571915.CMUST_06370"/>
<evidence type="ECO:0000256" key="3">
    <source>
        <dbReference type="ARBA" id="ARBA00022679"/>
    </source>
</evidence>
<name>A0A0G3GWV1_9CORY</name>
<reference evidence="9" key="2">
    <citation type="submission" date="2015-05" db="EMBL/GenBank/DDBJ databases">
        <title>Complete genome sequence of Corynebacterium mustelae DSM 45274, isolated from various tissues of a male ferret with lethal sepsis.</title>
        <authorList>
            <person name="Ruckert C."/>
            <person name="Albersmeier A."/>
            <person name="Winkler A."/>
            <person name="Tauch A."/>
        </authorList>
    </citation>
    <scope>NUCLEOTIDE SEQUENCE [LARGE SCALE GENOMIC DNA]</scope>
    <source>
        <strain evidence="9">DSM 45274</strain>
    </source>
</reference>
<protein>
    <recommendedName>
        <fullName evidence="1">peptide chain release factor N(5)-glutamine methyltransferase</fullName>
        <ecNumber evidence="1">2.1.1.297</ecNumber>
    </recommendedName>
</protein>
<evidence type="ECO:0000259" key="7">
    <source>
        <dbReference type="Pfam" id="PF17827"/>
    </source>
</evidence>
<evidence type="ECO:0000256" key="4">
    <source>
        <dbReference type="ARBA" id="ARBA00022691"/>
    </source>
</evidence>
<dbReference type="KEGG" id="cmv:CMUST_06370"/>
<evidence type="ECO:0000256" key="2">
    <source>
        <dbReference type="ARBA" id="ARBA00022603"/>
    </source>
</evidence>
<dbReference type="Proteomes" id="UP000035199">
    <property type="component" value="Chromosome"/>
</dbReference>
<evidence type="ECO:0000313" key="8">
    <source>
        <dbReference type="EMBL" id="AKK05609.1"/>
    </source>
</evidence>
<dbReference type="SUPFAM" id="SSF53335">
    <property type="entry name" value="S-adenosyl-L-methionine-dependent methyltransferases"/>
    <property type="match status" value="1"/>
</dbReference>
<reference evidence="8 9" key="1">
    <citation type="journal article" date="2015" name="Genome Announc.">
        <title>Complete Genome Sequence of the Type Strain Corynebacterium mustelae DSM 45274, Isolated from Various Tissues of a Male Ferret with Lethal Sepsis.</title>
        <authorList>
            <person name="Ruckert C."/>
            <person name="Eimer J."/>
            <person name="Winkler A."/>
            <person name="Tauch A."/>
        </authorList>
    </citation>
    <scope>NUCLEOTIDE SEQUENCE [LARGE SCALE GENOMIC DNA]</scope>
    <source>
        <strain evidence="8 9">DSM 45274</strain>
    </source>
</reference>
<dbReference type="PANTHER" id="PTHR18895">
    <property type="entry name" value="HEMK METHYLTRANSFERASE"/>
    <property type="match status" value="1"/>
</dbReference>
<dbReference type="InterPro" id="IPR050320">
    <property type="entry name" value="N5-glutamine_MTase"/>
</dbReference>
<dbReference type="Pfam" id="PF17827">
    <property type="entry name" value="PrmC_N"/>
    <property type="match status" value="1"/>
</dbReference>
<dbReference type="NCBIfam" id="TIGR00536">
    <property type="entry name" value="hemK_fam"/>
    <property type="match status" value="1"/>
</dbReference>
<dbReference type="InterPro" id="IPR007848">
    <property type="entry name" value="Small_mtfrase_dom"/>
</dbReference>
<accession>A0A0G3GWV1</accession>
<keyword evidence="9" id="KW-1185">Reference proteome</keyword>
<dbReference type="CDD" id="cd02440">
    <property type="entry name" value="AdoMet_MTases"/>
    <property type="match status" value="1"/>
</dbReference>
<evidence type="ECO:0000256" key="1">
    <source>
        <dbReference type="ARBA" id="ARBA00012771"/>
    </source>
</evidence>
<dbReference type="InterPro" id="IPR029063">
    <property type="entry name" value="SAM-dependent_MTases_sf"/>
</dbReference>
<sequence>MREILHSAQATLAAAGVASPRNDVQLIAAELLEIDPLAVPLFRLRDLTEAKRAAFLLAFDSAIRRRAERIPLQHIIGKSWFGQVELSVGPGVFIPRPETELMADWVVDQLKHRFDEQPLVVVDMCTGSGAIAAYIAAELFDANLPASIYAVEMSPEAAAFAATNLEKYQVDLILGDAGDIATYPSDLIGRVDLVISNPPYVPETLELDPEVYHDPEMAVFAGPTGMTVIPRLVEVMDKLCVPGGLTAIEHDDTTQPAVLSCLAEQGFAQVVGHNDFTGRPRFVTATKL</sequence>
<dbReference type="Pfam" id="PF05175">
    <property type="entry name" value="MTS"/>
    <property type="match status" value="1"/>
</dbReference>
<dbReference type="GO" id="GO:0102559">
    <property type="term" value="F:peptide chain release factor N(5)-glutamine methyltransferase activity"/>
    <property type="evidence" value="ECO:0007669"/>
    <property type="project" value="UniProtKB-EC"/>
</dbReference>
<dbReference type="InterPro" id="IPR040758">
    <property type="entry name" value="PrmC_N"/>
</dbReference>
<dbReference type="InterPro" id="IPR004556">
    <property type="entry name" value="HemK-like"/>
</dbReference>
<dbReference type="PATRIC" id="fig|571915.4.peg.1351"/>
<keyword evidence="2 8" id="KW-0489">Methyltransferase</keyword>
<dbReference type="Gene3D" id="1.10.8.10">
    <property type="entry name" value="DNA helicase RuvA subunit, C-terminal domain"/>
    <property type="match status" value="1"/>
</dbReference>
<comment type="catalytic activity">
    <reaction evidence="5">
        <text>L-glutaminyl-[peptide chain release factor] + S-adenosyl-L-methionine = N(5)-methyl-L-glutaminyl-[peptide chain release factor] + S-adenosyl-L-homocysteine + H(+)</text>
        <dbReference type="Rhea" id="RHEA:42896"/>
        <dbReference type="Rhea" id="RHEA-COMP:10271"/>
        <dbReference type="Rhea" id="RHEA-COMP:10272"/>
        <dbReference type="ChEBI" id="CHEBI:15378"/>
        <dbReference type="ChEBI" id="CHEBI:30011"/>
        <dbReference type="ChEBI" id="CHEBI:57856"/>
        <dbReference type="ChEBI" id="CHEBI:59789"/>
        <dbReference type="ChEBI" id="CHEBI:61891"/>
        <dbReference type="EC" id="2.1.1.297"/>
    </reaction>
</comment>
<dbReference type="EC" id="2.1.1.297" evidence="1"/>
<dbReference type="PANTHER" id="PTHR18895:SF74">
    <property type="entry name" value="MTRF1L RELEASE FACTOR GLUTAMINE METHYLTRANSFERASE"/>
    <property type="match status" value="1"/>
</dbReference>
<keyword evidence="3 8" id="KW-0808">Transferase</keyword>
<dbReference type="InterPro" id="IPR002052">
    <property type="entry name" value="DNA_methylase_N6_adenine_CS"/>
</dbReference>
<evidence type="ECO:0000313" key="9">
    <source>
        <dbReference type="Proteomes" id="UP000035199"/>
    </source>
</evidence>
<feature type="domain" description="Methyltransferase small" evidence="6">
    <location>
        <begin position="110"/>
        <end position="201"/>
    </location>
</feature>
<dbReference type="Gene3D" id="3.40.50.150">
    <property type="entry name" value="Vaccinia Virus protein VP39"/>
    <property type="match status" value="1"/>
</dbReference>
<feature type="domain" description="Release factor glutamine methyltransferase N-terminal" evidence="7">
    <location>
        <begin position="3"/>
        <end position="77"/>
    </location>
</feature>
<dbReference type="EMBL" id="CP011542">
    <property type="protein sequence ID" value="AKK05609.1"/>
    <property type="molecule type" value="Genomic_DNA"/>
</dbReference>